<dbReference type="Gene3D" id="3.90.226.10">
    <property type="entry name" value="2-enoyl-CoA Hydratase, Chain A, domain 1"/>
    <property type="match status" value="1"/>
</dbReference>
<dbReference type="Gene3D" id="6.20.330.10">
    <property type="match status" value="1"/>
</dbReference>
<sequence>MRKFQGKPSNPNRIEFLHLFQILYHQNHIQEIKISLPPIRWTLADVWEVREEIVRLKVEKQIRFFGFAKEGGLASLLLLSACDEVYLNENAEFQLSLPSAEPSFYGDFLKTWGIEIEAFASGPFKSFAESFTRNSFSKEAKQNISQLIEELQSKILKALQEKISNHESIFYQPFLSASSLLACGFANGIAKEEDFFSEEKPFTDESALPRWKAASDFRFFPKRRAFLSIVPLEGGITAGDFQEENRELGKISAYPSIKLLQSLREDANVKAVILEIDSPGGSAFHSELLYQEIKQLREKKPVFAYFRNTAASGGYYIASATEAIYASPICITGSIGAVSIRANIKKLYNKFKIKKEPIGFYPFREIHSEYTPLTTKSKQLLHEEIRRVELQFYNRVKEGRGFTDADLKSLGGGRVYLPKKENKVVDELGGIFQLIQTIKTKLGTERMFISYELPIYHIRSEIPLLGRFFRNQRHLQESFQFLESHLLNRVLYYLPIRIQY</sequence>
<feature type="domain" description="Peptidase S49" evidence="1">
    <location>
        <begin position="295"/>
        <end position="441"/>
    </location>
</feature>
<dbReference type="InterPro" id="IPR029045">
    <property type="entry name" value="ClpP/crotonase-like_dom_sf"/>
</dbReference>
<dbReference type="GO" id="GO:0006508">
    <property type="term" value="P:proteolysis"/>
    <property type="evidence" value="ECO:0007669"/>
    <property type="project" value="InterPro"/>
</dbReference>
<dbReference type="InterPro" id="IPR047272">
    <property type="entry name" value="S49_SppA_C"/>
</dbReference>
<dbReference type="CDD" id="cd07023">
    <property type="entry name" value="S49_Sppa_N_C"/>
    <property type="match status" value="1"/>
</dbReference>
<gene>
    <name evidence="2" type="primary">sppA</name>
    <name evidence="2" type="ORF">LPTSP4_07360</name>
</gene>
<protein>
    <submittedName>
        <fullName evidence="2">Signal peptide peptidase SppA, 36K type</fullName>
    </submittedName>
</protein>
<dbReference type="InterPro" id="IPR002142">
    <property type="entry name" value="Peptidase_S49"/>
</dbReference>
<dbReference type="GO" id="GO:0008233">
    <property type="term" value="F:peptidase activity"/>
    <property type="evidence" value="ECO:0007669"/>
    <property type="project" value="InterPro"/>
</dbReference>
<comment type="caution">
    <text evidence="2">The sequence shown here is derived from an EMBL/GenBank/DDBJ whole genome shotgun (WGS) entry which is preliminary data.</text>
</comment>
<evidence type="ECO:0000259" key="1">
    <source>
        <dbReference type="Pfam" id="PF01343"/>
    </source>
</evidence>
<dbReference type="PANTHER" id="PTHR33209:SF2">
    <property type="entry name" value="CHROMOSOME UNDETERMINED SCAFFOLD_55, WHOLE GENOME SHOTGUN SEQUENCE"/>
    <property type="match status" value="1"/>
</dbReference>
<organism evidence="2 3">
    <name type="scientific">Leptospira ryugenii</name>
    <dbReference type="NCBI Taxonomy" id="1917863"/>
    <lineage>
        <taxon>Bacteria</taxon>
        <taxon>Pseudomonadati</taxon>
        <taxon>Spirochaetota</taxon>
        <taxon>Spirochaetia</taxon>
        <taxon>Leptospirales</taxon>
        <taxon>Leptospiraceae</taxon>
        <taxon>Leptospira</taxon>
    </lineage>
</organism>
<dbReference type="RefSeq" id="WP_244594263.1">
    <property type="nucleotide sequence ID" value="NZ_BFBB01000002.1"/>
</dbReference>
<dbReference type="Gene3D" id="3.40.1750.10">
    <property type="entry name" value="peptide peptidase (sppa) like domain"/>
    <property type="match status" value="1"/>
</dbReference>
<name>A0A2P2DX97_9LEPT</name>
<reference evidence="2 3" key="1">
    <citation type="submission" date="2018-02" db="EMBL/GenBank/DDBJ databases">
        <title>Novel Leptospira species isolated from soil and water in Japan.</title>
        <authorList>
            <person name="Nakao R."/>
            <person name="Masuzawa T."/>
        </authorList>
    </citation>
    <scope>NUCLEOTIDE SEQUENCE [LARGE SCALE GENOMIC DNA]</scope>
    <source>
        <strain evidence="2 3">YH101</strain>
    </source>
</reference>
<dbReference type="Pfam" id="PF01343">
    <property type="entry name" value="Peptidase_S49"/>
    <property type="match status" value="2"/>
</dbReference>
<dbReference type="PANTHER" id="PTHR33209">
    <property type="entry name" value="PROTEASE 4"/>
    <property type="match status" value="1"/>
</dbReference>
<dbReference type="AlphaFoldDB" id="A0A2P2DX97"/>
<feature type="domain" description="Peptidase S49" evidence="1">
    <location>
        <begin position="78"/>
        <end position="158"/>
    </location>
</feature>
<proteinExistence type="predicted"/>
<evidence type="ECO:0000313" key="2">
    <source>
        <dbReference type="EMBL" id="GBF49226.1"/>
    </source>
</evidence>
<keyword evidence="3" id="KW-1185">Reference proteome</keyword>
<dbReference type="SUPFAM" id="SSF52096">
    <property type="entry name" value="ClpP/crotonase"/>
    <property type="match status" value="1"/>
</dbReference>
<evidence type="ECO:0000313" key="3">
    <source>
        <dbReference type="Proteomes" id="UP000245133"/>
    </source>
</evidence>
<dbReference type="EMBL" id="BFBB01000002">
    <property type="protein sequence ID" value="GBF49226.1"/>
    <property type="molecule type" value="Genomic_DNA"/>
</dbReference>
<dbReference type="Proteomes" id="UP000245133">
    <property type="component" value="Unassembled WGS sequence"/>
</dbReference>
<accession>A0A2P2DX97</accession>